<organism evidence="1 2">
    <name type="scientific">Candidatus Pantoea soli</name>
    <dbReference type="NCBI Taxonomy" id="3098669"/>
    <lineage>
        <taxon>Bacteria</taxon>
        <taxon>Pseudomonadati</taxon>
        <taxon>Pseudomonadota</taxon>
        <taxon>Gammaproteobacteria</taxon>
        <taxon>Enterobacterales</taxon>
        <taxon>Erwiniaceae</taxon>
        <taxon>Pantoea</taxon>
    </lineage>
</organism>
<dbReference type="OrthoDB" id="6504253at2"/>
<geneLocation type="plasmid" evidence="1 2">
    <name>unnamed1</name>
</geneLocation>
<dbReference type="Proteomes" id="UP000319411">
    <property type="component" value="Plasmid unnamed1"/>
</dbReference>
<sequence>MTDPERAYRAANQQTLALWQEKADIGAVKSSHYYDPDRLALAAGIKPALTNPVARLLQGLQQLTAGDPLADVLPASGFHFTFLPITLPLFAANAPLPAKTTALVDLWQPYRAQPIVIRQLRLVALPAQLLLAGIPDAPAIALRHAFCERVAGSAWQNELRQRHGSGPLPAPFWHSTLLRYQADRLPAPLRACFFRQQTFDFGAVSAPLMLARVNYNWTVCEPIDHPMPAPQREADR</sequence>
<dbReference type="EMBL" id="CP032703">
    <property type="protein sequence ID" value="QDY44115.1"/>
    <property type="molecule type" value="Genomic_DNA"/>
</dbReference>
<dbReference type="AlphaFoldDB" id="A0A518XIU4"/>
<reference evidence="1 2" key="1">
    <citation type="submission" date="2018-10" db="EMBL/GenBank/DDBJ databases">
        <title>Genome Sequencing of Pantoea dispersa DSM 32899.</title>
        <authorList>
            <person name="Nawrath M."/>
            <person name="Ottenheim C."/>
            <person name="Wilm A."/>
            <person name="Zimmermann W."/>
            <person name="Wu J.C."/>
        </authorList>
    </citation>
    <scope>NUCLEOTIDE SEQUENCE [LARGE SCALE GENOMIC DNA]</scope>
    <source>
        <strain evidence="1 2">DSM 32899</strain>
        <plasmid evidence="1 2">unnamed1</plasmid>
    </source>
</reference>
<accession>A0A518XIU4</accession>
<keyword evidence="1" id="KW-0614">Plasmid</keyword>
<dbReference type="KEGG" id="pdis:D8B20_19590"/>
<protein>
    <submittedName>
        <fullName evidence="1">Uncharacterized protein</fullName>
    </submittedName>
</protein>
<evidence type="ECO:0000313" key="1">
    <source>
        <dbReference type="EMBL" id="QDY44115.1"/>
    </source>
</evidence>
<gene>
    <name evidence="1" type="ORF">D8B20_19590</name>
</gene>
<proteinExistence type="predicted"/>
<dbReference type="RefSeq" id="WP_145891429.1">
    <property type="nucleotide sequence ID" value="NZ_CP032703.1"/>
</dbReference>
<name>A0A518XIU4_9GAMM</name>
<evidence type="ECO:0000313" key="2">
    <source>
        <dbReference type="Proteomes" id="UP000319411"/>
    </source>
</evidence>
<keyword evidence="2" id="KW-1185">Reference proteome</keyword>